<dbReference type="Pfam" id="PF02272">
    <property type="entry name" value="DHHA1"/>
    <property type="match status" value="1"/>
</dbReference>
<dbReference type="AlphaFoldDB" id="A0A6I9YR28"/>
<keyword evidence="5" id="KW-1185">Reference proteome</keyword>
<dbReference type="GO" id="GO:0005739">
    <property type="term" value="C:mitochondrion"/>
    <property type="evidence" value="ECO:0007669"/>
    <property type="project" value="TreeGrafter"/>
</dbReference>
<dbReference type="FunFam" id="3.10.310.40:FF:000002">
    <property type="entry name" value="alanine--tRNA ligase, cytoplasmic"/>
    <property type="match status" value="1"/>
</dbReference>
<sequence length="143" mass="15461">MDDLDRASKADIQKRVLDKMKQLIEAYPNQPLVILEMENGASAKALNESLKLLKTHSPETAAMLFSVDNEAGKITCLCQVPQEVAGKGLKASEWVQQVSVLMDGKGGGKDLSAQATGKNTDCLEEALQVATEFANLKLSELKN</sequence>
<evidence type="ECO:0000313" key="5">
    <source>
        <dbReference type="Proteomes" id="UP000504617"/>
    </source>
</evidence>
<name>A0A6I9YR28_9SAUR</name>
<evidence type="ECO:0000256" key="2">
    <source>
        <dbReference type="ARBA" id="ARBA00022723"/>
    </source>
</evidence>
<evidence type="ECO:0000256" key="3">
    <source>
        <dbReference type="ARBA" id="ARBA00022833"/>
    </source>
</evidence>
<keyword evidence="3" id="KW-0862">Zinc</keyword>
<dbReference type="Proteomes" id="UP000504617">
    <property type="component" value="Unplaced"/>
</dbReference>
<dbReference type="GO" id="GO:0046872">
    <property type="term" value="F:metal ion binding"/>
    <property type="evidence" value="ECO:0007669"/>
    <property type="project" value="UniProtKB-KW"/>
</dbReference>
<dbReference type="GO" id="GO:0006419">
    <property type="term" value="P:alanyl-tRNA aminoacylation"/>
    <property type="evidence" value="ECO:0007669"/>
    <property type="project" value="TreeGrafter"/>
</dbReference>
<dbReference type="GO" id="GO:0004813">
    <property type="term" value="F:alanine-tRNA ligase activity"/>
    <property type="evidence" value="ECO:0007669"/>
    <property type="project" value="TreeGrafter"/>
</dbReference>
<evidence type="ECO:0000259" key="4">
    <source>
        <dbReference type="Pfam" id="PF02272"/>
    </source>
</evidence>
<dbReference type="GO" id="GO:0003676">
    <property type="term" value="F:nucleic acid binding"/>
    <property type="evidence" value="ECO:0007669"/>
    <property type="project" value="InterPro"/>
</dbReference>
<gene>
    <name evidence="6" type="primary">LOC106552882</name>
</gene>
<dbReference type="PANTHER" id="PTHR11777">
    <property type="entry name" value="ALANYL-TRNA SYNTHETASE"/>
    <property type="match status" value="1"/>
</dbReference>
<dbReference type="OrthoDB" id="2423964at2759"/>
<dbReference type="KEGG" id="tsr:106552882"/>
<reference evidence="6" key="1">
    <citation type="submission" date="2025-08" db="UniProtKB">
        <authorList>
            <consortium name="RefSeq"/>
        </authorList>
    </citation>
    <scope>IDENTIFICATION</scope>
</reference>
<keyword evidence="1" id="KW-0963">Cytoplasm</keyword>
<dbReference type="GeneID" id="106552882"/>
<dbReference type="InterPro" id="IPR003156">
    <property type="entry name" value="DHHA1_dom"/>
</dbReference>
<organism evidence="5 6">
    <name type="scientific">Thamnophis sirtalis</name>
    <dbReference type="NCBI Taxonomy" id="35019"/>
    <lineage>
        <taxon>Eukaryota</taxon>
        <taxon>Metazoa</taxon>
        <taxon>Chordata</taxon>
        <taxon>Craniata</taxon>
        <taxon>Vertebrata</taxon>
        <taxon>Euteleostomi</taxon>
        <taxon>Lepidosauria</taxon>
        <taxon>Squamata</taxon>
        <taxon>Bifurcata</taxon>
        <taxon>Unidentata</taxon>
        <taxon>Episquamata</taxon>
        <taxon>Toxicofera</taxon>
        <taxon>Serpentes</taxon>
        <taxon>Colubroidea</taxon>
        <taxon>Colubridae</taxon>
        <taxon>Natricinae</taxon>
        <taxon>Thamnophis</taxon>
    </lineage>
</organism>
<evidence type="ECO:0000313" key="6">
    <source>
        <dbReference type="RefSeq" id="XP_013926752.1"/>
    </source>
</evidence>
<dbReference type="GO" id="GO:0002161">
    <property type="term" value="F:aminoacyl-tRNA deacylase activity"/>
    <property type="evidence" value="ECO:0007669"/>
    <property type="project" value="TreeGrafter"/>
</dbReference>
<protein>
    <submittedName>
        <fullName evidence="6">Alanine--tRNA ligase, cytoplasmic-like</fullName>
    </submittedName>
</protein>
<dbReference type="PANTHER" id="PTHR11777:SF36">
    <property type="entry name" value="ALANINE--TRNA LIGASE, CYTOPLASMIC"/>
    <property type="match status" value="1"/>
</dbReference>
<dbReference type="Gene3D" id="3.10.310.40">
    <property type="match status" value="1"/>
</dbReference>
<proteinExistence type="predicted"/>
<feature type="domain" description="DHHA1" evidence="4">
    <location>
        <begin position="30"/>
        <end position="134"/>
    </location>
</feature>
<accession>A0A6I9YR28</accession>
<dbReference type="RefSeq" id="XP_013926752.1">
    <property type="nucleotide sequence ID" value="XM_014071277.1"/>
</dbReference>
<evidence type="ECO:0000256" key="1">
    <source>
        <dbReference type="ARBA" id="ARBA00022490"/>
    </source>
</evidence>
<keyword evidence="2" id="KW-0479">Metal-binding</keyword>
<dbReference type="InterPro" id="IPR050058">
    <property type="entry name" value="Ala-tRNA_ligase"/>
</dbReference>